<evidence type="ECO:0000256" key="6">
    <source>
        <dbReference type="PIRSR" id="PIRSR625705-1"/>
    </source>
</evidence>
<comment type="caution">
    <text evidence="9">The sequence shown here is derived from an EMBL/GenBank/DDBJ whole genome shotgun (WGS) entry which is preliminary data.</text>
</comment>
<evidence type="ECO:0000256" key="3">
    <source>
        <dbReference type="ARBA" id="ARBA00012663"/>
    </source>
</evidence>
<dbReference type="InterPro" id="IPR029018">
    <property type="entry name" value="Hex-like_dom2"/>
</dbReference>
<accession>A0AAW5E6F2</accession>
<feature type="domain" description="Glycoside hydrolase family 20 catalytic" evidence="7">
    <location>
        <begin position="124"/>
        <end position="366"/>
    </location>
</feature>
<dbReference type="PANTHER" id="PTHR22600">
    <property type="entry name" value="BETA-HEXOSAMINIDASE"/>
    <property type="match status" value="1"/>
</dbReference>
<organism evidence="9 10">
    <name type="scientific">Fredinandcohnia quinoae</name>
    <dbReference type="NCBI Taxonomy" id="2918902"/>
    <lineage>
        <taxon>Bacteria</taxon>
        <taxon>Bacillati</taxon>
        <taxon>Bacillota</taxon>
        <taxon>Bacilli</taxon>
        <taxon>Bacillales</taxon>
        <taxon>Bacillaceae</taxon>
        <taxon>Fredinandcohnia</taxon>
    </lineage>
</organism>
<dbReference type="PRINTS" id="PR00738">
    <property type="entry name" value="GLHYDRLASE20"/>
</dbReference>
<protein>
    <recommendedName>
        <fullName evidence="3">beta-N-acetylhexosaminidase</fullName>
        <ecNumber evidence="3">3.2.1.52</ecNumber>
    </recommendedName>
</protein>
<evidence type="ECO:0000259" key="7">
    <source>
        <dbReference type="Pfam" id="PF00728"/>
    </source>
</evidence>
<feature type="active site" description="Proton donor" evidence="6">
    <location>
        <position position="273"/>
    </location>
</feature>
<dbReference type="SUPFAM" id="SSF51445">
    <property type="entry name" value="(Trans)glycosidases"/>
    <property type="match status" value="1"/>
</dbReference>
<dbReference type="Pfam" id="PF00728">
    <property type="entry name" value="Glyco_hydro_20"/>
    <property type="match status" value="1"/>
</dbReference>
<evidence type="ECO:0000256" key="2">
    <source>
        <dbReference type="ARBA" id="ARBA00006285"/>
    </source>
</evidence>
<reference evidence="9" key="1">
    <citation type="submission" date="2022-02" db="EMBL/GenBank/DDBJ databases">
        <title>Fredinandcohnia quinoae sp. nov. isolated from Chenopodium quinoa seeds.</title>
        <authorList>
            <person name="Saati-Santamaria Z."/>
            <person name="Flores-Felix J.D."/>
            <person name="Igual J.M."/>
            <person name="Velazquez E."/>
            <person name="Garcia-Fraile P."/>
            <person name="Martinez-Molina E."/>
        </authorList>
    </citation>
    <scope>NUCLEOTIDE SEQUENCE</scope>
    <source>
        <strain evidence="9">SECRCQ15</strain>
    </source>
</reference>
<comment type="catalytic activity">
    <reaction evidence="1">
        <text>Hydrolysis of terminal non-reducing N-acetyl-D-hexosamine residues in N-acetyl-beta-D-hexosaminides.</text>
        <dbReference type="EC" id="3.2.1.52"/>
    </reaction>
</comment>
<feature type="domain" description="Beta-hexosaminidase bacterial type N-terminal" evidence="8">
    <location>
        <begin position="8"/>
        <end position="117"/>
    </location>
</feature>
<sequence length="638" mass="73537">MRHLLKMLPLPQSVSYEDGYFSMNKQFSFQAEDDISGQIVQYARQLLESEAVATDEKADIVFMKKADLPKEAYGLEISTHTITVYYTELHGLFYAFVTLKQMIKQYKEKIPCMRINDFPEIEVRGVMLDISRNKVPTLDSLYQLIDMLSDLKINHFQLYIEGFSFAYPSFEELWKDETPITGEELRLLDAYCQERFIDFVPNQNCLGHMAPWLETKQFAHLREVENGLQFMGRPVAATTLNPLDDRSIELVSQMTQDLLPNFTSSNYNVNLDEPFELGTGKSKHIADEIGVGQVYVNYVKEIHKLVTENDKKMLMWADVVSKHPEIIDQIPNDITLLEWGYEESHPYSERGERLKQSGLDFYFCPGTSSWGSITGRTENMINNITNAVQSGKKYGAKGILVTDWGDGGHWQCSSISHAGFSYGAALTWNADSKENIDLEAYLNLFIYEDEHQVMGDFSLKLGNYYLLEGFKLMNMTLTNLTLILGPMPKERYTMILNNLAEYLAPFMDLDAKKLLQQRISNRNDYQYDKIISYVNELKSRLETNGMKRLDAKLVKEEFENAIRLVEVGANLTQLIYLEEEMNPLEKQELATKMTEDLSIIIDEHQRLWILRNKQGGLEKSVAPLQKLQEQLFTYLKAV</sequence>
<dbReference type="GO" id="GO:0005975">
    <property type="term" value="P:carbohydrate metabolic process"/>
    <property type="evidence" value="ECO:0007669"/>
    <property type="project" value="InterPro"/>
</dbReference>
<dbReference type="Gene3D" id="3.20.20.80">
    <property type="entry name" value="Glycosidases"/>
    <property type="match status" value="1"/>
</dbReference>
<dbReference type="Gene3D" id="3.30.379.10">
    <property type="entry name" value="Chitobiase/beta-hexosaminidase domain 2-like"/>
    <property type="match status" value="1"/>
</dbReference>
<name>A0AAW5E6F2_9BACI</name>
<proteinExistence type="inferred from homology"/>
<dbReference type="GO" id="GO:0016020">
    <property type="term" value="C:membrane"/>
    <property type="evidence" value="ECO:0007669"/>
    <property type="project" value="TreeGrafter"/>
</dbReference>
<dbReference type="InterPro" id="IPR025705">
    <property type="entry name" value="Beta_hexosaminidase_sua/sub"/>
</dbReference>
<gene>
    <name evidence="9" type="ORF">MJG50_03360</name>
</gene>
<dbReference type="Pfam" id="PF02838">
    <property type="entry name" value="Glyco_hydro_20b"/>
    <property type="match status" value="1"/>
</dbReference>
<evidence type="ECO:0000256" key="1">
    <source>
        <dbReference type="ARBA" id="ARBA00001231"/>
    </source>
</evidence>
<dbReference type="InterPro" id="IPR015882">
    <property type="entry name" value="HEX_bac_N"/>
</dbReference>
<dbReference type="InterPro" id="IPR015883">
    <property type="entry name" value="Glyco_hydro_20_cat"/>
</dbReference>
<dbReference type="Proteomes" id="UP001431131">
    <property type="component" value="Unassembled WGS sequence"/>
</dbReference>
<evidence type="ECO:0000256" key="5">
    <source>
        <dbReference type="ARBA" id="ARBA00023295"/>
    </source>
</evidence>
<evidence type="ECO:0000256" key="4">
    <source>
        <dbReference type="ARBA" id="ARBA00022801"/>
    </source>
</evidence>
<keyword evidence="5" id="KW-0326">Glycosidase</keyword>
<evidence type="ECO:0000313" key="9">
    <source>
        <dbReference type="EMBL" id="MCH1624354.1"/>
    </source>
</evidence>
<dbReference type="PANTHER" id="PTHR22600:SF57">
    <property type="entry name" value="BETA-N-ACETYLHEXOSAMINIDASE"/>
    <property type="match status" value="1"/>
</dbReference>
<comment type="similarity">
    <text evidence="2">Belongs to the glycosyl hydrolase 20 family.</text>
</comment>
<dbReference type="RefSeq" id="WP_240252708.1">
    <property type="nucleotide sequence ID" value="NZ_JAKTTI010000003.1"/>
</dbReference>
<dbReference type="AlphaFoldDB" id="A0AAW5E6F2"/>
<dbReference type="SUPFAM" id="SSF55545">
    <property type="entry name" value="beta-N-acetylhexosaminidase-like domain"/>
    <property type="match status" value="1"/>
</dbReference>
<dbReference type="CDD" id="cd06565">
    <property type="entry name" value="GH20_GcnA-like"/>
    <property type="match status" value="1"/>
</dbReference>
<keyword evidence="10" id="KW-1185">Reference proteome</keyword>
<dbReference type="EC" id="3.2.1.52" evidence="3"/>
<dbReference type="GO" id="GO:0030203">
    <property type="term" value="P:glycosaminoglycan metabolic process"/>
    <property type="evidence" value="ECO:0007669"/>
    <property type="project" value="TreeGrafter"/>
</dbReference>
<dbReference type="GO" id="GO:0004563">
    <property type="term" value="F:beta-N-acetylhexosaminidase activity"/>
    <property type="evidence" value="ECO:0007669"/>
    <property type="project" value="UniProtKB-EC"/>
</dbReference>
<dbReference type="EMBL" id="JAKTTI010000003">
    <property type="protein sequence ID" value="MCH1624354.1"/>
    <property type="molecule type" value="Genomic_DNA"/>
</dbReference>
<evidence type="ECO:0000313" key="10">
    <source>
        <dbReference type="Proteomes" id="UP001431131"/>
    </source>
</evidence>
<dbReference type="InterPro" id="IPR017853">
    <property type="entry name" value="GH"/>
</dbReference>
<keyword evidence="4" id="KW-0378">Hydrolase</keyword>
<evidence type="ECO:0000259" key="8">
    <source>
        <dbReference type="Pfam" id="PF02838"/>
    </source>
</evidence>